<dbReference type="AlphaFoldDB" id="A0A1T4NFA6"/>
<dbReference type="InterPro" id="IPR047951">
    <property type="entry name" value="Transpos_ISL3"/>
</dbReference>
<evidence type="ECO:0000313" key="2">
    <source>
        <dbReference type="EMBL" id="SJZ77949.1"/>
    </source>
</evidence>
<evidence type="ECO:0000259" key="1">
    <source>
        <dbReference type="Pfam" id="PF01610"/>
    </source>
</evidence>
<sequence>MYKEILAIQDEHITIEENVRKERLGKQICLVYTGTLDYQPTYCVHCRKENQKSIVRNGWIGKDVTIQINQVSEYKTFLKLKKRVFLCKACKRTFVAQSEIIQKNCQITQAVKLKIAKYLKLKMDLTLISKLCEVSTSSVYRVLEELAIYHKVNYHYLPEILSIDEFHSTNREETKMSFIFQDTKERKIIDIVANRHQDNIIKYFLQYDRKARLNVKLITMDMYKPYLNIIKKCFPNAEISIDRFHIVQHINRAFNQTRIQVMNTFRKNEPKKYRRLKNNWKLLQMDSDKLNYSDWKPRQSFSWKQLSQKAMIDEMLSYSPELKQHYEYYQEILGAIKTKDIELFDELIKENVNQFNNRFQTVIRTYRYYKKQIHNALIFPYSNGSLEATNNIIKSIKRFSFGFRNFANFRKRIFLILNNS</sequence>
<dbReference type="PANTHER" id="PTHR33498:SF1">
    <property type="entry name" value="TRANSPOSASE FOR INSERTION SEQUENCE ELEMENT IS1557"/>
    <property type="match status" value="1"/>
</dbReference>
<dbReference type="Pfam" id="PF01610">
    <property type="entry name" value="DDE_Tnp_ISL3"/>
    <property type="match status" value="1"/>
</dbReference>
<feature type="domain" description="Transposase IS204/IS1001/IS1096/IS1165 DDE" evidence="1">
    <location>
        <begin position="161"/>
        <end position="413"/>
    </location>
</feature>
<dbReference type="RefSeq" id="WP_078807348.1">
    <property type="nucleotide sequence ID" value="NZ_FUXI01000014.1"/>
</dbReference>
<dbReference type="OrthoDB" id="2012732at2"/>
<keyword evidence="3" id="KW-1185">Reference proteome</keyword>
<dbReference type="NCBIfam" id="NF033550">
    <property type="entry name" value="transpos_ISL3"/>
    <property type="match status" value="1"/>
</dbReference>
<protein>
    <submittedName>
        <fullName evidence="2">Transposase</fullName>
    </submittedName>
</protein>
<accession>A0A1T4NFA6</accession>
<gene>
    <name evidence="2" type="ORF">SAMN02745116_01415</name>
</gene>
<dbReference type="InterPro" id="IPR002560">
    <property type="entry name" value="Transposase_DDE"/>
</dbReference>
<reference evidence="2 3" key="1">
    <citation type="submission" date="2017-02" db="EMBL/GenBank/DDBJ databases">
        <authorList>
            <person name="Peterson S.W."/>
        </authorList>
    </citation>
    <scope>NUCLEOTIDE SEQUENCE [LARGE SCALE GENOMIC DNA]</scope>
    <source>
        <strain evidence="2 3">ATCC BAA-1030</strain>
    </source>
</reference>
<dbReference type="PANTHER" id="PTHR33498">
    <property type="entry name" value="TRANSPOSASE FOR INSERTION SEQUENCE ELEMENT IS1557"/>
    <property type="match status" value="1"/>
</dbReference>
<organism evidence="2 3">
    <name type="scientific">Pilibacter termitis</name>
    <dbReference type="NCBI Taxonomy" id="263852"/>
    <lineage>
        <taxon>Bacteria</taxon>
        <taxon>Bacillati</taxon>
        <taxon>Bacillota</taxon>
        <taxon>Bacilli</taxon>
        <taxon>Lactobacillales</taxon>
        <taxon>Enterococcaceae</taxon>
        <taxon>Pilibacter</taxon>
    </lineage>
</organism>
<proteinExistence type="predicted"/>
<dbReference type="EMBL" id="FUXI01000014">
    <property type="protein sequence ID" value="SJZ77949.1"/>
    <property type="molecule type" value="Genomic_DNA"/>
</dbReference>
<name>A0A1T4NFA6_9ENTE</name>
<dbReference type="Proteomes" id="UP000190328">
    <property type="component" value="Unassembled WGS sequence"/>
</dbReference>
<evidence type="ECO:0000313" key="3">
    <source>
        <dbReference type="Proteomes" id="UP000190328"/>
    </source>
</evidence>